<dbReference type="RefSeq" id="WP_185069082.1">
    <property type="nucleotide sequence ID" value="NZ_JACHMB010000001.1"/>
</dbReference>
<dbReference type="Pfam" id="PF08031">
    <property type="entry name" value="BBE"/>
    <property type="match status" value="1"/>
</dbReference>
<feature type="domain" description="FAD-binding PCMH-type" evidence="6">
    <location>
        <begin position="51"/>
        <end position="219"/>
    </location>
</feature>
<dbReference type="PANTHER" id="PTHR42973">
    <property type="entry name" value="BINDING OXIDOREDUCTASE, PUTATIVE (AFU_ORTHOLOGUE AFUA_1G17690)-RELATED"/>
    <property type="match status" value="1"/>
</dbReference>
<dbReference type="GO" id="GO:0071949">
    <property type="term" value="F:FAD binding"/>
    <property type="evidence" value="ECO:0007669"/>
    <property type="project" value="InterPro"/>
</dbReference>
<evidence type="ECO:0000313" key="8">
    <source>
        <dbReference type="Proteomes" id="UP000579153"/>
    </source>
</evidence>
<name>A0A7W9L9E1_9ACTN</name>
<dbReference type="AlphaFoldDB" id="A0A7W9L9E1"/>
<organism evidence="7 8">
    <name type="scientific">Nonomuraea jabiensis</name>
    <dbReference type="NCBI Taxonomy" id="882448"/>
    <lineage>
        <taxon>Bacteria</taxon>
        <taxon>Bacillati</taxon>
        <taxon>Actinomycetota</taxon>
        <taxon>Actinomycetes</taxon>
        <taxon>Streptosporangiales</taxon>
        <taxon>Streptosporangiaceae</taxon>
        <taxon>Nonomuraea</taxon>
    </lineage>
</organism>
<evidence type="ECO:0000256" key="4">
    <source>
        <dbReference type="ARBA" id="ARBA00022827"/>
    </source>
</evidence>
<dbReference type="Pfam" id="PF01565">
    <property type="entry name" value="FAD_binding_4"/>
    <property type="match status" value="1"/>
</dbReference>
<sequence>MTSPAHTRAPANRRPAAGDWATLRAQVRGRVFLPDEAGYEQARQVADPRFALVRPAGVVSCADEQDVRAAVEFARRHRLTPHPRSGGHSYTGYSTGSGLVIDVSAMKDVSVEGSEARVGAGATSGEVTQALDEHDRILPVGTCPGVGIAGLTLGGGIGTVGRAYGLTLDNLREATVVLADAGLVTCGPDSHPDLFFALRGAGTGNFGVVTSLVFDTHPAPEVCTFLLDWAPGRASQAILGWQEWALALPDQMFTQVRLLTKPAHVRVIAVWCGPPGEGVPLVERLITVLGKPDTVRSHRSRYAPSIEFLKKQKLFDGGGQAPFIYTEDHQLFRPLPPKAVDVLVSKMIEASDSTRLAALERQGGALGRTPGTAWAHRACLFGSWYQAVIPPAAGLAAVLAARDWVAGLWHALRPWASGHSYQNHLSPRRPDWARAYYGEHLDRLRAVKARYDPDDLFHHPHGLHHQGLRGR</sequence>
<evidence type="ECO:0000256" key="1">
    <source>
        <dbReference type="ARBA" id="ARBA00001974"/>
    </source>
</evidence>
<dbReference type="EMBL" id="JACHMB010000001">
    <property type="protein sequence ID" value="MBB5775393.1"/>
    <property type="molecule type" value="Genomic_DNA"/>
</dbReference>
<dbReference type="Gene3D" id="3.30.43.10">
    <property type="entry name" value="Uridine Diphospho-n-acetylenolpyruvylglucosamine Reductase, domain 2"/>
    <property type="match status" value="1"/>
</dbReference>
<reference evidence="7 8" key="1">
    <citation type="submission" date="2020-08" db="EMBL/GenBank/DDBJ databases">
        <title>Sequencing the genomes of 1000 actinobacteria strains.</title>
        <authorList>
            <person name="Klenk H.-P."/>
        </authorList>
    </citation>
    <scope>NUCLEOTIDE SEQUENCE [LARGE SCALE GENOMIC DNA]</scope>
    <source>
        <strain evidence="7 8">DSM 45507</strain>
    </source>
</reference>
<dbReference type="InterPro" id="IPR016166">
    <property type="entry name" value="FAD-bd_PCMH"/>
</dbReference>
<dbReference type="SUPFAM" id="SSF56176">
    <property type="entry name" value="FAD-binding/transporter-associated domain-like"/>
    <property type="match status" value="1"/>
</dbReference>
<keyword evidence="4" id="KW-0274">FAD</keyword>
<dbReference type="Gene3D" id="3.30.465.10">
    <property type="match status" value="1"/>
</dbReference>
<comment type="cofactor">
    <cofactor evidence="1">
        <name>FAD</name>
        <dbReference type="ChEBI" id="CHEBI:57692"/>
    </cofactor>
</comment>
<gene>
    <name evidence="7" type="ORF">HD596_002149</name>
</gene>
<dbReference type="InterPro" id="IPR050416">
    <property type="entry name" value="FAD-linked_Oxidoreductase"/>
</dbReference>
<accession>A0A7W9L9E1</accession>
<proteinExistence type="inferred from homology"/>
<protein>
    <submittedName>
        <fullName evidence="7">FAD/FMN-containing dehydrogenase</fullName>
    </submittedName>
</protein>
<dbReference type="GO" id="GO:0016491">
    <property type="term" value="F:oxidoreductase activity"/>
    <property type="evidence" value="ECO:0007669"/>
    <property type="project" value="UniProtKB-KW"/>
</dbReference>
<comment type="similarity">
    <text evidence="2">Belongs to the oxygen-dependent FAD-linked oxidoreductase family.</text>
</comment>
<evidence type="ECO:0000256" key="5">
    <source>
        <dbReference type="ARBA" id="ARBA00023002"/>
    </source>
</evidence>
<dbReference type="InterPro" id="IPR016169">
    <property type="entry name" value="FAD-bd_PCMH_sub2"/>
</dbReference>
<dbReference type="Gene3D" id="3.40.462.20">
    <property type="match status" value="1"/>
</dbReference>
<dbReference type="InterPro" id="IPR012951">
    <property type="entry name" value="BBE"/>
</dbReference>
<keyword evidence="5" id="KW-0560">Oxidoreductase</keyword>
<dbReference type="InterPro" id="IPR006094">
    <property type="entry name" value="Oxid_FAD_bind_N"/>
</dbReference>
<dbReference type="Proteomes" id="UP000579153">
    <property type="component" value="Unassembled WGS sequence"/>
</dbReference>
<keyword evidence="3" id="KW-0285">Flavoprotein</keyword>
<dbReference type="InterPro" id="IPR036318">
    <property type="entry name" value="FAD-bd_PCMH-like_sf"/>
</dbReference>
<evidence type="ECO:0000259" key="6">
    <source>
        <dbReference type="PROSITE" id="PS51387"/>
    </source>
</evidence>
<evidence type="ECO:0000313" key="7">
    <source>
        <dbReference type="EMBL" id="MBB5775393.1"/>
    </source>
</evidence>
<dbReference type="PROSITE" id="PS51387">
    <property type="entry name" value="FAD_PCMH"/>
    <property type="match status" value="1"/>
</dbReference>
<evidence type="ECO:0000256" key="2">
    <source>
        <dbReference type="ARBA" id="ARBA00005466"/>
    </source>
</evidence>
<keyword evidence="8" id="KW-1185">Reference proteome</keyword>
<dbReference type="PANTHER" id="PTHR42973:SF39">
    <property type="entry name" value="FAD-BINDING PCMH-TYPE DOMAIN-CONTAINING PROTEIN"/>
    <property type="match status" value="1"/>
</dbReference>
<comment type="caution">
    <text evidence="7">The sequence shown here is derived from an EMBL/GenBank/DDBJ whole genome shotgun (WGS) entry which is preliminary data.</text>
</comment>
<dbReference type="InterPro" id="IPR016167">
    <property type="entry name" value="FAD-bd_PCMH_sub1"/>
</dbReference>
<evidence type="ECO:0000256" key="3">
    <source>
        <dbReference type="ARBA" id="ARBA00022630"/>
    </source>
</evidence>